<name>A0A6M3JU77_9ZZZZ</name>
<dbReference type="AlphaFoldDB" id="A0A6M3JU77"/>
<sequence>MGTTRYQDDVIKEWLANSIDLRLDYTDLVDDVIADNFEPGDVFPNKALRTWAKEYCEPEDIFSSSDLSEWAVNNGFVEEEEQ</sequence>
<proteinExistence type="predicted"/>
<reference evidence="1" key="1">
    <citation type="submission" date="2020-03" db="EMBL/GenBank/DDBJ databases">
        <title>The deep terrestrial virosphere.</title>
        <authorList>
            <person name="Holmfeldt K."/>
            <person name="Nilsson E."/>
            <person name="Simone D."/>
            <person name="Lopez-Fernandez M."/>
            <person name="Wu X."/>
            <person name="de Brujin I."/>
            <person name="Lundin D."/>
            <person name="Andersson A."/>
            <person name="Bertilsson S."/>
            <person name="Dopson M."/>
        </authorList>
    </citation>
    <scope>NUCLEOTIDE SEQUENCE</scope>
    <source>
        <strain evidence="1">MM415A02328</strain>
    </source>
</reference>
<accession>A0A6M3JU77</accession>
<gene>
    <name evidence="1" type="ORF">MM415A02328_0013</name>
</gene>
<dbReference type="EMBL" id="MT142033">
    <property type="protein sequence ID" value="QJA73526.1"/>
    <property type="molecule type" value="Genomic_DNA"/>
</dbReference>
<organism evidence="1">
    <name type="scientific">viral metagenome</name>
    <dbReference type="NCBI Taxonomy" id="1070528"/>
    <lineage>
        <taxon>unclassified sequences</taxon>
        <taxon>metagenomes</taxon>
        <taxon>organismal metagenomes</taxon>
    </lineage>
</organism>
<protein>
    <submittedName>
        <fullName evidence="1">Uncharacterized protein</fullName>
    </submittedName>
</protein>
<evidence type="ECO:0000313" key="1">
    <source>
        <dbReference type="EMBL" id="QJA73526.1"/>
    </source>
</evidence>